<evidence type="ECO:0000259" key="5">
    <source>
        <dbReference type="Pfam" id="PF01555"/>
    </source>
</evidence>
<dbReference type="InterPro" id="IPR002941">
    <property type="entry name" value="DNA_methylase_N4/N6"/>
</dbReference>
<dbReference type="EMBL" id="RFFG01000061">
    <property type="protein sequence ID" value="RMI39888.1"/>
    <property type="molecule type" value="Genomic_DNA"/>
</dbReference>
<protein>
    <recommendedName>
        <fullName evidence="4">Methyltransferase</fullName>
        <ecNumber evidence="4">2.1.1.-</ecNumber>
    </recommendedName>
</protein>
<organism evidence="6 7">
    <name type="scientific">Actinomadura harenae</name>
    <dbReference type="NCBI Taxonomy" id="2483351"/>
    <lineage>
        <taxon>Bacteria</taxon>
        <taxon>Bacillati</taxon>
        <taxon>Actinomycetota</taxon>
        <taxon>Actinomycetes</taxon>
        <taxon>Streptosporangiales</taxon>
        <taxon>Thermomonosporaceae</taxon>
        <taxon>Actinomadura</taxon>
    </lineage>
</organism>
<dbReference type="AlphaFoldDB" id="A0A3M2LY29"/>
<dbReference type="GO" id="GO:0032259">
    <property type="term" value="P:methylation"/>
    <property type="evidence" value="ECO:0007669"/>
    <property type="project" value="UniProtKB-KW"/>
</dbReference>
<proteinExistence type="inferred from homology"/>
<keyword evidence="2 6" id="KW-0489">Methyltransferase</keyword>
<dbReference type="InterPro" id="IPR002052">
    <property type="entry name" value="DNA_methylase_N6_adenine_CS"/>
</dbReference>
<dbReference type="PRINTS" id="PR00508">
    <property type="entry name" value="S21N4MTFRASE"/>
</dbReference>
<dbReference type="SUPFAM" id="SSF53335">
    <property type="entry name" value="S-adenosyl-L-methionine-dependent methyltransferases"/>
    <property type="match status" value="1"/>
</dbReference>
<dbReference type="PROSITE" id="PS00092">
    <property type="entry name" value="N6_MTASE"/>
    <property type="match status" value="1"/>
</dbReference>
<evidence type="ECO:0000256" key="2">
    <source>
        <dbReference type="ARBA" id="ARBA00022603"/>
    </source>
</evidence>
<keyword evidence="3 6" id="KW-0808">Transferase</keyword>
<evidence type="ECO:0000313" key="7">
    <source>
        <dbReference type="Proteomes" id="UP000282674"/>
    </source>
</evidence>
<dbReference type="OrthoDB" id="9773060at2"/>
<evidence type="ECO:0000256" key="3">
    <source>
        <dbReference type="ARBA" id="ARBA00022679"/>
    </source>
</evidence>
<comment type="similarity">
    <text evidence="1 4">Belongs to the N(4)/N(6)-methyltransferase family.</text>
</comment>
<feature type="domain" description="DNA methylase N-4/N-6" evidence="5">
    <location>
        <begin position="164"/>
        <end position="237"/>
    </location>
</feature>
<dbReference type="FunFam" id="3.40.50.150:FF:000166">
    <property type="entry name" value="Methyltransferase"/>
    <property type="match status" value="1"/>
</dbReference>
<dbReference type="RefSeq" id="WP_122197519.1">
    <property type="nucleotide sequence ID" value="NZ_JBHSKC010000034.1"/>
</dbReference>
<dbReference type="EC" id="2.1.1.-" evidence="4"/>
<evidence type="ECO:0000256" key="1">
    <source>
        <dbReference type="ARBA" id="ARBA00006594"/>
    </source>
</evidence>
<dbReference type="InterPro" id="IPR029063">
    <property type="entry name" value="SAM-dependent_MTases_sf"/>
</dbReference>
<dbReference type="Gene3D" id="3.40.50.150">
    <property type="entry name" value="Vaccinia Virus protein VP39"/>
    <property type="match status" value="1"/>
</dbReference>
<name>A0A3M2LY29_9ACTN</name>
<reference evidence="6 7" key="1">
    <citation type="submission" date="2018-10" db="EMBL/GenBank/DDBJ databases">
        <title>Isolation from soil.</title>
        <authorList>
            <person name="Hu J."/>
        </authorList>
    </citation>
    <scope>NUCLEOTIDE SEQUENCE [LARGE SCALE GENOMIC DNA]</scope>
    <source>
        <strain evidence="6 7">NEAU-Ht49</strain>
    </source>
</reference>
<dbReference type="InterPro" id="IPR001091">
    <property type="entry name" value="RM_Methyltransferase"/>
</dbReference>
<dbReference type="GO" id="GO:0008170">
    <property type="term" value="F:N-methyltransferase activity"/>
    <property type="evidence" value="ECO:0007669"/>
    <property type="project" value="InterPro"/>
</dbReference>
<keyword evidence="7" id="KW-1185">Reference proteome</keyword>
<dbReference type="GO" id="GO:0003677">
    <property type="term" value="F:DNA binding"/>
    <property type="evidence" value="ECO:0007669"/>
    <property type="project" value="InterPro"/>
</dbReference>
<sequence>MTCPTSPTWTLHNGDALAVLPTLPDASVDCVITDPPYNSGGTATSQRVNQTARGKYVGSNVKHTLADFAGENRDQRSFGYWMTLVLSECLRVSRPGASALVFSDFRQLPAVSDALQAAGWTWRGVIPWFKPNTRPQRDGFRRSCEYVLWGSHGPLARHPDPVYLPGLLQGSQPSGKKRQHITQKPVAVMQELVKVCPPDGTVLDPFAGAGSTGVAALAEGRGFVGVEVTPHYAQVARERLADASTEAGA</sequence>
<comment type="caution">
    <text evidence="6">The sequence shown here is derived from an EMBL/GenBank/DDBJ whole genome shotgun (WGS) entry which is preliminary data.</text>
</comment>
<evidence type="ECO:0000256" key="4">
    <source>
        <dbReference type="RuleBase" id="RU362026"/>
    </source>
</evidence>
<accession>A0A3M2LY29</accession>
<dbReference type="Proteomes" id="UP000282674">
    <property type="component" value="Unassembled WGS sequence"/>
</dbReference>
<feature type="domain" description="DNA methylase N-4/N-6" evidence="5">
    <location>
        <begin position="28"/>
        <end position="151"/>
    </location>
</feature>
<dbReference type="Pfam" id="PF01555">
    <property type="entry name" value="N6_N4_Mtase"/>
    <property type="match status" value="2"/>
</dbReference>
<gene>
    <name evidence="6" type="ORF">EBO15_28395</name>
</gene>
<evidence type="ECO:0000313" key="6">
    <source>
        <dbReference type="EMBL" id="RMI39888.1"/>
    </source>
</evidence>